<gene>
    <name evidence="7" type="ORF">HPC62_01285</name>
</gene>
<name>A0A6M8BCH0_9CYAN</name>
<keyword evidence="8" id="KW-1185">Reference proteome</keyword>
<dbReference type="AlphaFoldDB" id="A0A6M8BCH0"/>
<dbReference type="KEGG" id="theu:HPC62_01285"/>
<evidence type="ECO:0000256" key="2">
    <source>
        <dbReference type="ARBA" id="ARBA00022692"/>
    </source>
</evidence>
<accession>A0A6M8BCH0</accession>
<dbReference type="GO" id="GO:0005886">
    <property type="term" value="C:plasma membrane"/>
    <property type="evidence" value="ECO:0007669"/>
    <property type="project" value="TreeGrafter"/>
</dbReference>
<dbReference type="Gene3D" id="2.40.50.140">
    <property type="entry name" value="Nucleic acid-binding proteins"/>
    <property type="match status" value="1"/>
</dbReference>
<comment type="subcellular location">
    <subcellularLocation>
        <location evidence="1">Membrane</location>
        <topology evidence="1">Multi-pass membrane protein</topology>
    </subcellularLocation>
</comment>
<evidence type="ECO:0000256" key="4">
    <source>
        <dbReference type="ARBA" id="ARBA00023136"/>
    </source>
</evidence>
<evidence type="ECO:0000313" key="7">
    <source>
        <dbReference type="EMBL" id="QKD80983.1"/>
    </source>
</evidence>
<keyword evidence="2 5" id="KW-0812">Transmembrane</keyword>
<keyword evidence="4 5" id="KW-0472">Membrane</keyword>
<feature type="transmembrane region" description="Helical" evidence="5">
    <location>
        <begin position="53"/>
        <end position="71"/>
    </location>
</feature>
<feature type="domain" description="NfeD-like C-terminal" evidence="6">
    <location>
        <begin position="86"/>
        <end position="135"/>
    </location>
</feature>
<dbReference type="InterPro" id="IPR002810">
    <property type="entry name" value="NfeD-like_C"/>
</dbReference>
<feature type="transmembrane region" description="Helical" evidence="5">
    <location>
        <begin position="6"/>
        <end position="23"/>
    </location>
</feature>
<dbReference type="InterPro" id="IPR052165">
    <property type="entry name" value="Membrane_assoc_protease"/>
</dbReference>
<evidence type="ECO:0000259" key="6">
    <source>
        <dbReference type="Pfam" id="PF01957"/>
    </source>
</evidence>
<dbReference type="EMBL" id="CP053661">
    <property type="protein sequence ID" value="QKD80983.1"/>
    <property type="molecule type" value="Genomic_DNA"/>
</dbReference>
<organism evidence="7 8">
    <name type="scientific">Thermoleptolyngbya sichuanensis A183</name>
    <dbReference type="NCBI Taxonomy" id="2737172"/>
    <lineage>
        <taxon>Bacteria</taxon>
        <taxon>Bacillati</taxon>
        <taxon>Cyanobacteriota</taxon>
        <taxon>Cyanophyceae</taxon>
        <taxon>Oculatellales</taxon>
        <taxon>Oculatellaceae</taxon>
        <taxon>Thermoleptolyngbya</taxon>
        <taxon>Thermoleptolyngbya sichuanensis</taxon>
    </lineage>
</organism>
<dbReference type="PANTHER" id="PTHR33507:SF3">
    <property type="entry name" value="INNER MEMBRANE PROTEIN YBBJ"/>
    <property type="match status" value="1"/>
</dbReference>
<protein>
    <submittedName>
        <fullName evidence="7">NfeD family protein</fullName>
    </submittedName>
</protein>
<reference evidence="7 8" key="1">
    <citation type="submission" date="2020-05" db="EMBL/GenBank/DDBJ databases">
        <title>Complete genome sequence of of a novel Thermoleptolyngbya strain isolated from hot springs of Ganzi, Sichuan China.</title>
        <authorList>
            <person name="Tang J."/>
            <person name="Daroch M."/>
            <person name="Li L."/>
            <person name="Waleron K."/>
            <person name="Waleron M."/>
            <person name="Waleron M."/>
        </authorList>
    </citation>
    <scope>NUCLEOTIDE SEQUENCE [LARGE SCALE GENOMIC DNA]</scope>
    <source>
        <strain evidence="7 8">PKUAC-SCTA183</strain>
    </source>
</reference>
<keyword evidence="3 5" id="KW-1133">Transmembrane helix</keyword>
<sequence length="143" mass="15919">MTMSPSVIWLIAGIVLCMMEVVLPTAFVEFVMGISALIVAFVALSVPQVSLQVILWLVLSVLLVVLSRRFIPQRRSRLIEDSHEARTLTSIPPGETGRVIYEGNSWQARCEDENLAIAADQKVVVVERRGTTLIVLPEHLVRQ</sequence>
<evidence type="ECO:0000256" key="5">
    <source>
        <dbReference type="SAM" id="Phobius"/>
    </source>
</evidence>
<dbReference type="Pfam" id="PF01957">
    <property type="entry name" value="NfeD"/>
    <property type="match status" value="1"/>
</dbReference>
<dbReference type="Proteomes" id="UP000505210">
    <property type="component" value="Chromosome"/>
</dbReference>
<dbReference type="InterPro" id="IPR012340">
    <property type="entry name" value="NA-bd_OB-fold"/>
</dbReference>
<dbReference type="PANTHER" id="PTHR33507">
    <property type="entry name" value="INNER MEMBRANE PROTEIN YBBJ"/>
    <property type="match status" value="1"/>
</dbReference>
<dbReference type="RefSeq" id="WP_172353406.1">
    <property type="nucleotide sequence ID" value="NZ_CP053661.1"/>
</dbReference>
<evidence type="ECO:0000313" key="8">
    <source>
        <dbReference type="Proteomes" id="UP000505210"/>
    </source>
</evidence>
<proteinExistence type="predicted"/>
<evidence type="ECO:0000256" key="1">
    <source>
        <dbReference type="ARBA" id="ARBA00004141"/>
    </source>
</evidence>
<evidence type="ECO:0000256" key="3">
    <source>
        <dbReference type="ARBA" id="ARBA00022989"/>
    </source>
</evidence>